<feature type="domain" description="Cytochrome c" evidence="6">
    <location>
        <begin position="810"/>
        <end position="898"/>
    </location>
</feature>
<dbReference type="GO" id="GO:0009055">
    <property type="term" value="F:electron transfer activity"/>
    <property type="evidence" value="ECO:0007669"/>
    <property type="project" value="InterPro"/>
</dbReference>
<keyword evidence="3 4" id="KW-0408">Iron</keyword>
<dbReference type="AlphaFoldDB" id="A0A7Z7IF82"/>
<dbReference type="SUPFAM" id="SSF56003">
    <property type="entry name" value="Molybdenum cofactor-binding domain"/>
    <property type="match status" value="1"/>
</dbReference>
<dbReference type="RefSeq" id="WP_244195540.1">
    <property type="nucleotide sequence ID" value="NZ_OCSU01000003.1"/>
</dbReference>
<evidence type="ECO:0000259" key="6">
    <source>
        <dbReference type="PROSITE" id="PS51007"/>
    </source>
</evidence>
<protein>
    <submittedName>
        <fullName evidence="7">Cytochrome c</fullName>
    </submittedName>
</protein>
<dbReference type="GO" id="GO:0016491">
    <property type="term" value="F:oxidoreductase activity"/>
    <property type="evidence" value="ECO:0007669"/>
    <property type="project" value="InterPro"/>
</dbReference>
<dbReference type="PANTHER" id="PTHR35008:SF8">
    <property type="entry name" value="ALCOHOL DEHYDROGENASE CYTOCHROME C SUBUNIT"/>
    <property type="match status" value="1"/>
</dbReference>
<comment type="caution">
    <text evidence="7">The sequence shown here is derived from an EMBL/GenBank/DDBJ whole genome shotgun (WGS) entry which is preliminary data.</text>
</comment>
<accession>A0A7Z7IF82</accession>
<evidence type="ECO:0000256" key="4">
    <source>
        <dbReference type="PROSITE-ProRule" id="PRU00433"/>
    </source>
</evidence>
<sequence>MNDIREASACGTVTVPSEEGMLHACVLGEFEPGWQGHASHVAAEHGVLWIELGKSAAFVGESGTSVRDAALQAVRSVRNDEPGRGDAESTAPVPHAGLQCQAHYAWPLIDGAFVPCTALARDNGERIEVFSAASGDPHLPGALADATGLPVTRFALYSLDTAAHGDQDATSAALAAVALMRKTGRSIRVEGFLSVRAGGSATLSVGASLDAGGRLLDWHYKAAVAEPSRATPSRHVQSPYAARHSTSLIDDEQDSIPRAAHAFARESFVDEIARGNRIDPVDFRLDHLDTVEDAGARELIDSLAQRAGWNRDVRKKEGHSALAPGRGFAFDAREDALDGNRTPEYSAWIVDLDVDRLTGDVNIRRVVAGHAQGRRGLGAIMGVPARRIAAASSRLLGMPFAAEPSHDETAGSRAVSYRIHPVQALANAEALQVQVTEPVHVPHIDSSPAAAAIANALYDATGVRFRAPPFTPERVRAVLGGAKAPRDAVPQRRRRSLRTAFAAGVLGSLIALACTAWPVRAPIAPIDRPTSSTWSEATVARGREVAAFGDCAVCHTAPDGATNAGGLALETPFGTVYSTNLTPDPKTGIGNWSFAAFDRAMRQGISRDGHHLYPAFPYTAFTKLSEADMTALYAYLMSQPAIESAPPQTRLPFPLNQRALVAGWNALYLKQGAFVPNPSRSAQWNRGAYLVDGAGHCSACHSPRNALGAEKGASRYLTGGSAEGWVAPSLVANSKSPVRWTEDALFDYLRTGFSREHGVAAGPMAPVVAGLSTLPEADVRAMAHYVASLSPVIAGAAPAVVPKADAIRLQGLDNGRRIFEGACAVCHSETGGVGNFGVRPLLALNTSVSEASPENLLHVILHGIDAPATGELGYMPGFSDAFDDRQVADLASYIRARFAPGEASWGDLAQVSGKVRNQAH</sequence>
<dbReference type="InterPro" id="IPR051459">
    <property type="entry name" value="Cytochrome_c-type_DH"/>
</dbReference>
<evidence type="ECO:0000313" key="8">
    <source>
        <dbReference type="Proteomes" id="UP000219522"/>
    </source>
</evidence>
<dbReference type="InterPro" id="IPR037165">
    <property type="entry name" value="AldOxase/xan_DH_Mopterin-bd_sf"/>
</dbReference>
<gene>
    <name evidence="7" type="ORF">SAMN05446927_7616</name>
</gene>
<dbReference type="Gene3D" id="3.30.365.10">
    <property type="entry name" value="Aldehyde oxidase/xanthine dehydrogenase, molybdopterin binding domain"/>
    <property type="match status" value="1"/>
</dbReference>
<evidence type="ECO:0000256" key="1">
    <source>
        <dbReference type="ARBA" id="ARBA00022617"/>
    </source>
</evidence>
<proteinExistence type="predicted"/>
<evidence type="ECO:0000256" key="5">
    <source>
        <dbReference type="SAM" id="MobiDB-lite"/>
    </source>
</evidence>
<keyword evidence="8" id="KW-1185">Reference proteome</keyword>
<evidence type="ECO:0000256" key="3">
    <source>
        <dbReference type="ARBA" id="ARBA00023004"/>
    </source>
</evidence>
<dbReference type="GO" id="GO:0046872">
    <property type="term" value="F:metal ion binding"/>
    <property type="evidence" value="ECO:0007669"/>
    <property type="project" value="UniProtKB-KW"/>
</dbReference>
<keyword evidence="1 4" id="KW-0349">Heme</keyword>
<dbReference type="EMBL" id="OCSU01000003">
    <property type="protein sequence ID" value="SOE88988.1"/>
    <property type="molecule type" value="Genomic_DNA"/>
</dbReference>
<feature type="region of interest" description="Disordered" evidence="5">
    <location>
        <begin position="229"/>
        <end position="251"/>
    </location>
</feature>
<evidence type="ECO:0000313" key="7">
    <source>
        <dbReference type="EMBL" id="SOE88988.1"/>
    </source>
</evidence>
<dbReference type="SUPFAM" id="SSF46626">
    <property type="entry name" value="Cytochrome c"/>
    <property type="match status" value="3"/>
</dbReference>
<dbReference type="InterPro" id="IPR009056">
    <property type="entry name" value="Cyt_c-like_dom"/>
</dbReference>
<organism evidence="7 8">
    <name type="scientific">Caballeronia arationis</name>
    <dbReference type="NCBI Taxonomy" id="1777142"/>
    <lineage>
        <taxon>Bacteria</taxon>
        <taxon>Pseudomonadati</taxon>
        <taxon>Pseudomonadota</taxon>
        <taxon>Betaproteobacteria</taxon>
        <taxon>Burkholderiales</taxon>
        <taxon>Burkholderiaceae</taxon>
        <taxon>Caballeronia</taxon>
    </lineage>
</organism>
<dbReference type="Pfam" id="PF00034">
    <property type="entry name" value="Cytochrom_C"/>
    <property type="match status" value="1"/>
</dbReference>
<reference evidence="7 8" key="1">
    <citation type="submission" date="2017-09" db="EMBL/GenBank/DDBJ databases">
        <authorList>
            <person name="Varghese N."/>
            <person name="Submissions S."/>
        </authorList>
    </citation>
    <scope>NUCLEOTIDE SEQUENCE [LARGE SCALE GENOMIC DNA]</scope>
    <source>
        <strain evidence="7 8">OK806</strain>
    </source>
</reference>
<dbReference type="PROSITE" id="PS51007">
    <property type="entry name" value="CYTC"/>
    <property type="match status" value="3"/>
</dbReference>
<keyword evidence="2 4" id="KW-0479">Metal-binding</keyword>
<name>A0A7Z7IF82_9BURK</name>
<dbReference type="Proteomes" id="UP000219522">
    <property type="component" value="Unassembled WGS sequence"/>
</dbReference>
<feature type="domain" description="Cytochrome c" evidence="6">
    <location>
        <begin position="537"/>
        <end position="640"/>
    </location>
</feature>
<dbReference type="Pfam" id="PF13442">
    <property type="entry name" value="Cytochrome_CBB3"/>
    <property type="match status" value="1"/>
</dbReference>
<dbReference type="GO" id="GO:0020037">
    <property type="term" value="F:heme binding"/>
    <property type="evidence" value="ECO:0007669"/>
    <property type="project" value="InterPro"/>
</dbReference>
<dbReference type="InterPro" id="IPR036909">
    <property type="entry name" value="Cyt_c-like_dom_sf"/>
</dbReference>
<dbReference type="PANTHER" id="PTHR35008">
    <property type="entry name" value="BLL4482 PROTEIN-RELATED"/>
    <property type="match status" value="1"/>
</dbReference>
<feature type="domain" description="Cytochrome c" evidence="6">
    <location>
        <begin position="682"/>
        <end position="790"/>
    </location>
</feature>
<dbReference type="Gene3D" id="1.10.760.10">
    <property type="entry name" value="Cytochrome c-like domain"/>
    <property type="match status" value="3"/>
</dbReference>
<evidence type="ECO:0000256" key="2">
    <source>
        <dbReference type="ARBA" id="ARBA00022723"/>
    </source>
</evidence>